<evidence type="ECO:0000313" key="1">
    <source>
        <dbReference type="EMBL" id="KAF7266544.1"/>
    </source>
</evidence>
<dbReference type="EMBL" id="JAACXV010014526">
    <property type="protein sequence ID" value="KAF7266544.1"/>
    <property type="molecule type" value="Genomic_DNA"/>
</dbReference>
<dbReference type="OrthoDB" id="6777573at2759"/>
<gene>
    <name evidence="1" type="ORF">GWI33_020053</name>
</gene>
<protein>
    <submittedName>
        <fullName evidence="1">Uncharacterized protein</fullName>
    </submittedName>
</protein>
<sequence>MPKPLNSQSQKQIASLINYFERERDNGGPLLPITCVRERVADALRVSTGTVSKISQKVKNNITLDSPKKKRSYAKRVTNQNNLDIGSIRNTIYELYEKRKPVNLETIFKELRNRQLFEGYETCISQNGALGHPWQDSIKKTTKTDEQRYIILHAGNRNGFIPGAEFVVNYFKLLLEISLKKDTL</sequence>
<keyword evidence="2" id="KW-1185">Reference proteome</keyword>
<comment type="caution">
    <text evidence="1">The sequence shown here is derived from an EMBL/GenBank/DDBJ whole genome shotgun (WGS) entry which is preliminary data.</text>
</comment>
<proteinExistence type="predicted"/>
<accession>A0A834HR63</accession>
<organism evidence="1 2">
    <name type="scientific">Rhynchophorus ferrugineus</name>
    <name type="common">Red palm weevil</name>
    <name type="synonym">Curculio ferrugineus</name>
    <dbReference type="NCBI Taxonomy" id="354439"/>
    <lineage>
        <taxon>Eukaryota</taxon>
        <taxon>Metazoa</taxon>
        <taxon>Ecdysozoa</taxon>
        <taxon>Arthropoda</taxon>
        <taxon>Hexapoda</taxon>
        <taxon>Insecta</taxon>
        <taxon>Pterygota</taxon>
        <taxon>Neoptera</taxon>
        <taxon>Endopterygota</taxon>
        <taxon>Coleoptera</taxon>
        <taxon>Polyphaga</taxon>
        <taxon>Cucujiformia</taxon>
        <taxon>Curculionidae</taxon>
        <taxon>Dryophthorinae</taxon>
        <taxon>Rhynchophorus</taxon>
    </lineage>
</organism>
<evidence type="ECO:0000313" key="2">
    <source>
        <dbReference type="Proteomes" id="UP000625711"/>
    </source>
</evidence>
<reference evidence="1" key="1">
    <citation type="submission" date="2020-08" db="EMBL/GenBank/DDBJ databases">
        <title>Genome sequencing and assembly of the red palm weevil Rhynchophorus ferrugineus.</title>
        <authorList>
            <person name="Dias G.B."/>
            <person name="Bergman C.M."/>
            <person name="Manee M."/>
        </authorList>
    </citation>
    <scope>NUCLEOTIDE SEQUENCE</scope>
    <source>
        <strain evidence="1">AA-2017</strain>
        <tissue evidence="1">Whole larva</tissue>
    </source>
</reference>
<name>A0A834HR63_RHYFE</name>
<dbReference type="AlphaFoldDB" id="A0A834HR63"/>
<dbReference type="Proteomes" id="UP000625711">
    <property type="component" value="Unassembled WGS sequence"/>
</dbReference>